<keyword evidence="11" id="KW-0739">Sodium transport</keyword>
<evidence type="ECO:0000256" key="1">
    <source>
        <dbReference type="ARBA" id="ARBA00004651"/>
    </source>
</evidence>
<dbReference type="InterPro" id="IPR018422">
    <property type="entry name" value="Cation/H_exchanger_CPA1"/>
</dbReference>
<evidence type="ECO:0000256" key="11">
    <source>
        <dbReference type="ARBA" id="ARBA00023201"/>
    </source>
</evidence>
<dbReference type="GO" id="GO:0005886">
    <property type="term" value="C:plasma membrane"/>
    <property type="evidence" value="ECO:0007669"/>
    <property type="project" value="UniProtKB-SubCell"/>
</dbReference>
<keyword evidence="3" id="KW-0813">Transport</keyword>
<keyword evidence="9" id="KW-0406">Ion transport</keyword>
<accession>A0A4V1QNL6</accession>
<name>A0A4V1QNL6_9SPHN</name>
<dbReference type="PANTHER" id="PTHR10110:SF195">
    <property type="entry name" value="NA(+)_H(+) ANTIPORTER NHAS2"/>
    <property type="match status" value="1"/>
</dbReference>
<feature type="domain" description="Cation/H+ exchanger transmembrane" evidence="12">
    <location>
        <begin position="14"/>
        <end position="387"/>
    </location>
</feature>
<dbReference type="OrthoDB" id="9774146at2"/>
<dbReference type="GO" id="GO:0015386">
    <property type="term" value="F:potassium:proton antiporter activity"/>
    <property type="evidence" value="ECO:0007669"/>
    <property type="project" value="TreeGrafter"/>
</dbReference>
<dbReference type="GO" id="GO:0051453">
    <property type="term" value="P:regulation of intracellular pH"/>
    <property type="evidence" value="ECO:0007669"/>
    <property type="project" value="TreeGrafter"/>
</dbReference>
<keyword evidence="4" id="KW-0050">Antiport</keyword>
<dbReference type="AlphaFoldDB" id="A0A4V1QNL6"/>
<keyword evidence="7" id="KW-1133">Transmembrane helix</keyword>
<dbReference type="RefSeq" id="WP_129343398.1">
    <property type="nucleotide sequence ID" value="NZ_JACIDD010000004.1"/>
</dbReference>
<keyword evidence="6" id="KW-0812">Transmembrane</keyword>
<evidence type="ECO:0000256" key="5">
    <source>
        <dbReference type="ARBA" id="ARBA00022475"/>
    </source>
</evidence>
<dbReference type="PRINTS" id="PR01084">
    <property type="entry name" value="NAHEXCHNGR"/>
</dbReference>
<proteinExistence type="inferred from homology"/>
<comment type="subcellular location">
    <subcellularLocation>
        <location evidence="1">Cell membrane</location>
        <topology evidence="1">Multi-pass membrane protein</topology>
    </subcellularLocation>
</comment>
<evidence type="ECO:0000313" key="13">
    <source>
        <dbReference type="EMBL" id="RXZ29849.1"/>
    </source>
</evidence>
<gene>
    <name evidence="13" type="ORF">EO081_15945</name>
</gene>
<keyword evidence="10" id="KW-0472">Membrane</keyword>
<dbReference type="Pfam" id="PF00999">
    <property type="entry name" value="Na_H_Exchanger"/>
    <property type="match status" value="1"/>
</dbReference>
<evidence type="ECO:0000256" key="2">
    <source>
        <dbReference type="ARBA" id="ARBA00007367"/>
    </source>
</evidence>
<dbReference type="Proteomes" id="UP000292347">
    <property type="component" value="Unassembled WGS sequence"/>
</dbReference>
<organism evidence="13 14">
    <name type="scientific">Sphingomonas desiccabilis</name>
    <dbReference type="NCBI Taxonomy" id="429134"/>
    <lineage>
        <taxon>Bacteria</taxon>
        <taxon>Pseudomonadati</taxon>
        <taxon>Pseudomonadota</taxon>
        <taxon>Alphaproteobacteria</taxon>
        <taxon>Sphingomonadales</taxon>
        <taxon>Sphingomonadaceae</taxon>
        <taxon>Sphingomonas</taxon>
    </lineage>
</organism>
<evidence type="ECO:0000256" key="9">
    <source>
        <dbReference type="ARBA" id="ARBA00023065"/>
    </source>
</evidence>
<keyword evidence="8" id="KW-0915">Sodium</keyword>
<comment type="caution">
    <text evidence="13">The sequence shown here is derived from an EMBL/GenBank/DDBJ whole genome shotgun (WGS) entry which is preliminary data.</text>
</comment>
<dbReference type="InterPro" id="IPR006153">
    <property type="entry name" value="Cation/H_exchanger_TM"/>
</dbReference>
<evidence type="ECO:0000313" key="14">
    <source>
        <dbReference type="Proteomes" id="UP000292347"/>
    </source>
</evidence>
<keyword evidence="5" id="KW-1003">Cell membrane</keyword>
<evidence type="ECO:0000256" key="10">
    <source>
        <dbReference type="ARBA" id="ARBA00023136"/>
    </source>
</evidence>
<comment type="similarity">
    <text evidence="2">Belongs to the monovalent cation:proton antiporter 1 (CPA1) transporter (TC 2.A.36) family.</text>
</comment>
<dbReference type="Gene3D" id="6.10.140.1330">
    <property type="match status" value="1"/>
</dbReference>
<keyword evidence="14" id="KW-1185">Reference proteome</keyword>
<dbReference type="PANTHER" id="PTHR10110">
    <property type="entry name" value="SODIUM/HYDROGEN EXCHANGER"/>
    <property type="match status" value="1"/>
</dbReference>
<evidence type="ECO:0000256" key="7">
    <source>
        <dbReference type="ARBA" id="ARBA00022989"/>
    </source>
</evidence>
<reference evidence="13 14" key="1">
    <citation type="submission" date="2019-01" db="EMBL/GenBank/DDBJ databases">
        <title>Sphingomonas mucosissima sp. nov. and Sphingomonas desiccabilis sp. nov., from biological soil crusts in the Colorado Plateau, USA.</title>
        <authorList>
            <person name="Zhu D."/>
        </authorList>
    </citation>
    <scope>NUCLEOTIDE SEQUENCE [LARGE SCALE GENOMIC DNA]</scope>
    <source>
        <strain evidence="13 14">CP1D</strain>
    </source>
</reference>
<dbReference type="GO" id="GO:0098719">
    <property type="term" value="P:sodium ion import across plasma membrane"/>
    <property type="evidence" value="ECO:0007669"/>
    <property type="project" value="TreeGrafter"/>
</dbReference>
<dbReference type="InterPro" id="IPR004709">
    <property type="entry name" value="NaH_exchanger"/>
</dbReference>
<sequence>MNKFGFEQLGLVLVIASLVAMLSRRIGLPYTAGLVLAGMALALFPAGADLPLSRELIFNVFLPPLIFEAALQLKWRRFREQMPLTVVLAFLGVVLSAVVVAAGMRWALGWSWLGAAFFGVLIAATDPVSVIAAFKEMRAEPRLRIVVESESLLNDGVAAVGFALLAGLAAGQSLEAGSVAASFSWTVFGGLVAGAAVAGLVLLIAGRTEDHLVEITLTTIAAWGSFLAAEHFNASGVFAALTAGMIVGNIGWMGSISDAGRSHVVGFWEFAAFLANSCLFILIGSHEAHQPIALFSTALGLAIVLTLLGRAAAVYPLALLFRSTALRLPTTYQHVLVWGGLRGAVGLALALALPETVGERAEIVVLTFGVVAFSIFVQGLTMPPLIRRWQLTRPAGTADED</sequence>
<dbReference type="GO" id="GO:0015385">
    <property type="term" value="F:sodium:proton antiporter activity"/>
    <property type="evidence" value="ECO:0007669"/>
    <property type="project" value="InterPro"/>
</dbReference>
<evidence type="ECO:0000259" key="12">
    <source>
        <dbReference type="Pfam" id="PF00999"/>
    </source>
</evidence>
<dbReference type="EMBL" id="SDPT01000004">
    <property type="protein sequence ID" value="RXZ29849.1"/>
    <property type="molecule type" value="Genomic_DNA"/>
</dbReference>
<evidence type="ECO:0000256" key="3">
    <source>
        <dbReference type="ARBA" id="ARBA00022448"/>
    </source>
</evidence>
<protein>
    <submittedName>
        <fullName evidence="13">Sodium:proton antiporter</fullName>
    </submittedName>
</protein>
<evidence type="ECO:0000256" key="4">
    <source>
        <dbReference type="ARBA" id="ARBA00022449"/>
    </source>
</evidence>
<evidence type="ECO:0000256" key="8">
    <source>
        <dbReference type="ARBA" id="ARBA00023053"/>
    </source>
</evidence>
<evidence type="ECO:0000256" key="6">
    <source>
        <dbReference type="ARBA" id="ARBA00022692"/>
    </source>
</evidence>